<dbReference type="AlphaFoldDB" id="A0A1R4JKN0"/>
<keyword evidence="9 11" id="KW-0472">Membrane</keyword>
<dbReference type="InterPro" id="IPR003849">
    <property type="entry name" value="Preprotein_translocase_YajC"/>
</dbReference>
<feature type="compositionally biased region" description="Low complexity" evidence="10">
    <location>
        <begin position="116"/>
        <end position="128"/>
    </location>
</feature>
<evidence type="ECO:0000256" key="5">
    <source>
        <dbReference type="ARBA" id="ARBA00022692"/>
    </source>
</evidence>
<dbReference type="NCBIfam" id="TIGR00739">
    <property type="entry name" value="yajC"/>
    <property type="match status" value="1"/>
</dbReference>
<evidence type="ECO:0000256" key="6">
    <source>
        <dbReference type="ARBA" id="ARBA00022927"/>
    </source>
</evidence>
<evidence type="ECO:0000256" key="2">
    <source>
        <dbReference type="ARBA" id="ARBA00006742"/>
    </source>
</evidence>
<dbReference type="PANTHER" id="PTHR33909:SF1">
    <property type="entry name" value="SEC TRANSLOCON ACCESSORY COMPLEX SUBUNIT YAJC"/>
    <property type="match status" value="1"/>
</dbReference>
<feature type="transmembrane region" description="Helical" evidence="11">
    <location>
        <begin position="6"/>
        <end position="24"/>
    </location>
</feature>
<evidence type="ECO:0000256" key="3">
    <source>
        <dbReference type="ARBA" id="ARBA00022448"/>
    </source>
</evidence>
<gene>
    <name evidence="12" type="ORF">FM114_08030</name>
</gene>
<reference evidence="12 13" key="1">
    <citation type="submission" date="2017-02" db="EMBL/GenBank/DDBJ databases">
        <authorList>
            <person name="Peterson S.W."/>
        </authorList>
    </citation>
    <scope>NUCLEOTIDE SEQUENCE [LARGE SCALE GENOMIC DNA]</scope>
    <source>
        <strain evidence="12 13">LSP_Lj1</strain>
    </source>
</reference>
<dbReference type="GO" id="GO:0005886">
    <property type="term" value="C:plasma membrane"/>
    <property type="evidence" value="ECO:0007669"/>
    <property type="project" value="UniProtKB-SubCell"/>
</dbReference>
<keyword evidence="6" id="KW-0653">Protein transport</keyword>
<evidence type="ECO:0000313" key="12">
    <source>
        <dbReference type="EMBL" id="SJN32333.1"/>
    </source>
</evidence>
<evidence type="ECO:0000256" key="11">
    <source>
        <dbReference type="SAM" id="Phobius"/>
    </source>
</evidence>
<keyword evidence="4" id="KW-1003">Cell membrane</keyword>
<dbReference type="STRING" id="1255658.FM114_08030"/>
<name>A0A1R4JKN0_9ACTN</name>
<evidence type="ECO:0000256" key="4">
    <source>
        <dbReference type="ARBA" id="ARBA00022475"/>
    </source>
</evidence>
<keyword evidence="8" id="KW-0811">Translocation</keyword>
<dbReference type="Pfam" id="PF02699">
    <property type="entry name" value="YajC"/>
    <property type="match status" value="1"/>
</dbReference>
<proteinExistence type="inferred from homology"/>
<sequence length="136" mass="14879">MTPMFAGGSMLLWMVVGLLVFTFLMQRPMKKQAEAQRKVRESITDGSRVLLTSQFFGTVTHVGDEQLIVEIAPGVEVTAMKQAVIRVVEPQEEEFEFADELPWTSSGTEPTGSEYAADAAAEPVEAADGTPDTRQI</sequence>
<keyword evidence="13" id="KW-1185">Reference proteome</keyword>
<keyword evidence="7 11" id="KW-1133">Transmembrane helix</keyword>
<accession>A0A1R4JKN0</accession>
<dbReference type="EMBL" id="FUKQ01000032">
    <property type="protein sequence ID" value="SJN32333.1"/>
    <property type="molecule type" value="Genomic_DNA"/>
</dbReference>
<dbReference type="RefSeq" id="WP_170165180.1">
    <property type="nucleotide sequence ID" value="NZ_FUKQ01000032.1"/>
</dbReference>
<evidence type="ECO:0000256" key="1">
    <source>
        <dbReference type="ARBA" id="ARBA00004162"/>
    </source>
</evidence>
<evidence type="ECO:0000313" key="13">
    <source>
        <dbReference type="Proteomes" id="UP000188342"/>
    </source>
</evidence>
<dbReference type="Proteomes" id="UP000188342">
    <property type="component" value="Unassembled WGS sequence"/>
</dbReference>
<protein>
    <submittedName>
        <fullName evidence="12">Preprotein translocase subunit YajC (TC 3.A.5.1.1)</fullName>
    </submittedName>
</protein>
<organism evidence="12 13">
    <name type="scientific">Luteococcus japonicus LSP_Lj1</name>
    <dbReference type="NCBI Taxonomy" id="1255658"/>
    <lineage>
        <taxon>Bacteria</taxon>
        <taxon>Bacillati</taxon>
        <taxon>Actinomycetota</taxon>
        <taxon>Actinomycetes</taxon>
        <taxon>Propionibacteriales</taxon>
        <taxon>Propionibacteriaceae</taxon>
        <taxon>Luteococcus</taxon>
    </lineage>
</organism>
<evidence type="ECO:0000256" key="7">
    <source>
        <dbReference type="ARBA" id="ARBA00022989"/>
    </source>
</evidence>
<evidence type="ECO:0000256" key="9">
    <source>
        <dbReference type="ARBA" id="ARBA00023136"/>
    </source>
</evidence>
<comment type="subcellular location">
    <subcellularLocation>
        <location evidence="1">Cell membrane</location>
        <topology evidence="1">Single-pass membrane protein</topology>
    </subcellularLocation>
</comment>
<evidence type="ECO:0000256" key="10">
    <source>
        <dbReference type="SAM" id="MobiDB-lite"/>
    </source>
</evidence>
<dbReference type="PANTHER" id="PTHR33909">
    <property type="entry name" value="SEC TRANSLOCON ACCESSORY COMPLEX SUBUNIT YAJC"/>
    <property type="match status" value="1"/>
</dbReference>
<dbReference type="SMART" id="SM01323">
    <property type="entry name" value="YajC"/>
    <property type="match status" value="1"/>
</dbReference>
<keyword evidence="3" id="KW-0813">Transport</keyword>
<evidence type="ECO:0000256" key="8">
    <source>
        <dbReference type="ARBA" id="ARBA00023010"/>
    </source>
</evidence>
<feature type="region of interest" description="Disordered" evidence="10">
    <location>
        <begin position="96"/>
        <end position="136"/>
    </location>
</feature>
<keyword evidence="5 11" id="KW-0812">Transmembrane</keyword>
<dbReference type="GO" id="GO:0015031">
    <property type="term" value="P:protein transport"/>
    <property type="evidence" value="ECO:0007669"/>
    <property type="project" value="UniProtKB-KW"/>
</dbReference>
<comment type="similarity">
    <text evidence="2">Belongs to the YajC family.</text>
</comment>